<evidence type="ECO:0000313" key="1">
    <source>
        <dbReference type="EMBL" id="TNL98401.1"/>
    </source>
</evidence>
<gene>
    <name evidence="1" type="ORF">FHE74_04170</name>
</gene>
<keyword evidence="2" id="KW-1185">Reference proteome</keyword>
<sequence>MDIKIGFSENPRELVLSAKDNREELLQRLSEGLKSGAGFIELVDSKAHTYFLNAAEVAYVEVSSAARPAVGFGGA</sequence>
<dbReference type="AlphaFoldDB" id="A0A5C4U4C3"/>
<dbReference type="InterPro" id="IPR021456">
    <property type="entry name" value="DUF3107"/>
</dbReference>
<comment type="caution">
    <text evidence="1">The sequence shown here is derived from an EMBL/GenBank/DDBJ whole genome shotgun (WGS) entry which is preliminary data.</text>
</comment>
<name>A0A5C4U4C3_9CORY</name>
<dbReference type="Pfam" id="PF11305">
    <property type="entry name" value="DUF3107"/>
    <property type="match status" value="1"/>
</dbReference>
<dbReference type="RefSeq" id="WP_139465246.1">
    <property type="nucleotide sequence ID" value="NZ_VDHJ01000005.1"/>
</dbReference>
<protein>
    <submittedName>
        <fullName evidence="1">DUF3107 domain-containing protein</fullName>
    </submittedName>
</protein>
<dbReference type="Proteomes" id="UP000312032">
    <property type="component" value="Unassembled WGS sequence"/>
</dbReference>
<proteinExistence type="predicted"/>
<evidence type="ECO:0000313" key="2">
    <source>
        <dbReference type="Proteomes" id="UP000312032"/>
    </source>
</evidence>
<organism evidence="1 2">
    <name type="scientific">Corynebacterium tapiri</name>
    <dbReference type="NCBI Taxonomy" id="1448266"/>
    <lineage>
        <taxon>Bacteria</taxon>
        <taxon>Bacillati</taxon>
        <taxon>Actinomycetota</taxon>
        <taxon>Actinomycetes</taxon>
        <taxon>Mycobacteriales</taxon>
        <taxon>Corynebacteriaceae</taxon>
        <taxon>Corynebacterium</taxon>
    </lineage>
</organism>
<dbReference type="OrthoDB" id="3268468at2"/>
<dbReference type="EMBL" id="VDHJ01000005">
    <property type="protein sequence ID" value="TNL98401.1"/>
    <property type="molecule type" value="Genomic_DNA"/>
</dbReference>
<reference evidence="1 2" key="1">
    <citation type="submission" date="2019-06" db="EMBL/GenBank/DDBJ databases">
        <authorList>
            <person name="Li J."/>
        </authorList>
    </citation>
    <scope>NUCLEOTIDE SEQUENCE [LARGE SCALE GENOMIC DNA]</scope>
    <source>
        <strain evidence="1 2">LMG 28165</strain>
    </source>
</reference>
<accession>A0A5C4U4C3</accession>